<evidence type="ECO:0000313" key="2">
    <source>
        <dbReference type="Proteomes" id="UP000662783"/>
    </source>
</evidence>
<dbReference type="KEGG" id="fuv:JR347_03005"/>
<organism evidence="1 2">
    <name type="scientific">Fulvivirga lutea</name>
    <dbReference type="NCBI Taxonomy" id="2810512"/>
    <lineage>
        <taxon>Bacteria</taxon>
        <taxon>Pseudomonadati</taxon>
        <taxon>Bacteroidota</taxon>
        <taxon>Cytophagia</taxon>
        <taxon>Cytophagales</taxon>
        <taxon>Fulvivirgaceae</taxon>
        <taxon>Fulvivirga</taxon>
    </lineage>
</organism>
<reference evidence="1" key="1">
    <citation type="submission" date="2021-02" db="EMBL/GenBank/DDBJ databases">
        <title>Fulvivirga sp. S481 isolated from sea water.</title>
        <authorList>
            <person name="Bae S.S."/>
            <person name="Baek K."/>
        </authorList>
    </citation>
    <scope>NUCLEOTIDE SEQUENCE</scope>
    <source>
        <strain evidence="1">S481</strain>
    </source>
</reference>
<dbReference type="Proteomes" id="UP000662783">
    <property type="component" value="Chromosome"/>
</dbReference>
<dbReference type="AlphaFoldDB" id="A0A975A1Q0"/>
<accession>A0A975A1Q0</accession>
<evidence type="ECO:0000313" key="1">
    <source>
        <dbReference type="EMBL" id="QSE98066.1"/>
    </source>
</evidence>
<proteinExistence type="predicted"/>
<dbReference type="EMBL" id="CP070608">
    <property type="protein sequence ID" value="QSE98066.1"/>
    <property type="molecule type" value="Genomic_DNA"/>
</dbReference>
<keyword evidence="2" id="KW-1185">Reference proteome</keyword>
<gene>
    <name evidence="1" type="ORF">JR347_03005</name>
</gene>
<name>A0A975A1Q0_9BACT</name>
<dbReference type="RefSeq" id="WP_205722574.1">
    <property type="nucleotide sequence ID" value="NZ_CP070608.1"/>
</dbReference>
<protein>
    <submittedName>
        <fullName evidence="1">Uncharacterized protein</fullName>
    </submittedName>
</protein>
<sequence>MSYPEISELLELIRKYNIRIQSNLHYKDSLLLVELNINNNEFELYIEDEFNDFTLENQPLCLFLILNSLEEYQESDDFLQWCNQLGLNASSTSWLEYYKSLDKITKKIETIIGPIDAKINPLDYQLRAGAFQELVKK</sequence>